<comment type="caution">
    <text evidence="2">The sequence shown here is derived from an EMBL/GenBank/DDBJ whole genome shotgun (WGS) entry which is preliminary data.</text>
</comment>
<sequence>MPVANRKKSWEEHVTHRNGLQYSFDDLDIICCHGIVSDDLKSIMENNDLSKSGRRERCASLPECCHESLVVGFPFRQLGGNTKEVDENANHEGNEHFLSLVASTETMVQVPDDNSDLSSEENGHVETEQHVLAGTGPLDVIEPESKSNTETNDLAEVSANYSKLHQNSLFNEENKETVESGVEEGLEPCVTHFDQVNEESVQLKPNGLNVERTEEYSEELLQKASSTQHTETSEVVTTNDVIEPSAIMLAGCDGQHISDMGPVNCLFKSHTESIACFDGVSMVNAKEDEQDYETDSSHITNLTESLKTNDSQDSPNPCKPVECRVELRKGKEMREDRDRSRLDSMVLLIMKLEQLDQDIENALSATSSASNTPTQKRRHLHVGIFHQSFKIMHSFLCFKTAAAMTDTLMAME</sequence>
<accession>A0A662YTF7</accession>
<gene>
    <name evidence="2" type="ORF">EOD39_10480</name>
</gene>
<dbReference type="AlphaFoldDB" id="A0A662YTF7"/>
<feature type="region of interest" description="Disordered" evidence="1">
    <location>
        <begin position="130"/>
        <end position="149"/>
    </location>
</feature>
<protein>
    <submittedName>
        <fullName evidence="2">Rho GTPase-activating protein 7</fullName>
    </submittedName>
</protein>
<name>A0A662YTF7_ACIRT</name>
<evidence type="ECO:0000256" key="1">
    <source>
        <dbReference type="SAM" id="MobiDB-lite"/>
    </source>
</evidence>
<organism evidence="2 3">
    <name type="scientific">Acipenser ruthenus</name>
    <name type="common">Sterlet sturgeon</name>
    <dbReference type="NCBI Taxonomy" id="7906"/>
    <lineage>
        <taxon>Eukaryota</taxon>
        <taxon>Metazoa</taxon>
        <taxon>Chordata</taxon>
        <taxon>Craniata</taxon>
        <taxon>Vertebrata</taxon>
        <taxon>Euteleostomi</taxon>
        <taxon>Actinopterygii</taxon>
        <taxon>Chondrostei</taxon>
        <taxon>Acipenseriformes</taxon>
        <taxon>Acipenseridae</taxon>
        <taxon>Acipenser</taxon>
    </lineage>
</organism>
<dbReference type="EMBL" id="SCEB01000265">
    <property type="protein sequence ID" value="RXM99970.1"/>
    <property type="molecule type" value="Genomic_DNA"/>
</dbReference>
<proteinExistence type="predicted"/>
<keyword evidence="3" id="KW-1185">Reference proteome</keyword>
<evidence type="ECO:0000313" key="2">
    <source>
        <dbReference type="EMBL" id="RXM99970.1"/>
    </source>
</evidence>
<evidence type="ECO:0000313" key="3">
    <source>
        <dbReference type="Proteomes" id="UP000289886"/>
    </source>
</evidence>
<dbReference type="Proteomes" id="UP000289886">
    <property type="component" value="Unassembled WGS sequence"/>
</dbReference>
<reference evidence="2 3" key="1">
    <citation type="submission" date="2019-01" db="EMBL/GenBank/DDBJ databases">
        <title>Draft Genome and Complete Hox-Cluster Characterization of the Sterlet Sturgeon (Acipenser ruthenus).</title>
        <authorList>
            <person name="Wei Q."/>
        </authorList>
    </citation>
    <scope>NUCLEOTIDE SEQUENCE [LARGE SCALE GENOMIC DNA]</scope>
    <source>
        <strain evidence="2">WHYD16114868_AA</strain>
        <tissue evidence="2">Blood</tissue>
    </source>
</reference>